<dbReference type="Pfam" id="PF25917">
    <property type="entry name" value="BSH_RND"/>
    <property type="match status" value="1"/>
</dbReference>
<organism evidence="3 4">
    <name type="scientific">Paraglaciecola algarum</name>
    <dbReference type="NCBI Taxonomy" id="3050085"/>
    <lineage>
        <taxon>Bacteria</taxon>
        <taxon>Pseudomonadati</taxon>
        <taxon>Pseudomonadota</taxon>
        <taxon>Gammaproteobacteria</taxon>
        <taxon>Alteromonadales</taxon>
        <taxon>Alteromonadaceae</taxon>
        <taxon>Paraglaciecola</taxon>
    </lineage>
</organism>
<evidence type="ECO:0000259" key="2">
    <source>
        <dbReference type="Pfam" id="PF25917"/>
    </source>
</evidence>
<gene>
    <name evidence="3" type="ORF">L0668_05635</name>
</gene>
<dbReference type="Gene3D" id="2.40.50.100">
    <property type="match status" value="1"/>
</dbReference>
<protein>
    <submittedName>
        <fullName evidence="3">Efflux RND transporter periplasmic adaptor subunit</fullName>
    </submittedName>
</protein>
<dbReference type="EMBL" id="JAKGAS010000002">
    <property type="protein sequence ID" value="MCF2947581.1"/>
    <property type="molecule type" value="Genomic_DNA"/>
</dbReference>
<dbReference type="InterPro" id="IPR006143">
    <property type="entry name" value="RND_pump_MFP"/>
</dbReference>
<name>A0ABS9D3S4_9ALTE</name>
<dbReference type="Proteomes" id="UP001521137">
    <property type="component" value="Unassembled WGS sequence"/>
</dbReference>
<dbReference type="PANTHER" id="PTHR30469">
    <property type="entry name" value="MULTIDRUG RESISTANCE PROTEIN MDTA"/>
    <property type="match status" value="1"/>
</dbReference>
<keyword evidence="4" id="KW-1185">Reference proteome</keyword>
<dbReference type="Gene3D" id="1.10.287.470">
    <property type="entry name" value="Helix hairpin bin"/>
    <property type="match status" value="1"/>
</dbReference>
<accession>A0ABS9D3S4</accession>
<evidence type="ECO:0000313" key="4">
    <source>
        <dbReference type="Proteomes" id="UP001521137"/>
    </source>
</evidence>
<feature type="domain" description="Multidrug resistance protein MdtA-like barrel-sandwich hybrid" evidence="2">
    <location>
        <begin position="77"/>
        <end position="205"/>
    </location>
</feature>
<evidence type="ECO:0000313" key="3">
    <source>
        <dbReference type="EMBL" id="MCF2947581.1"/>
    </source>
</evidence>
<dbReference type="Gene3D" id="2.40.30.170">
    <property type="match status" value="1"/>
</dbReference>
<proteinExistence type="inferred from homology"/>
<dbReference type="RefSeq" id="WP_235311102.1">
    <property type="nucleotide sequence ID" value="NZ_JAKGAS010000002.1"/>
</dbReference>
<comment type="similarity">
    <text evidence="1">Belongs to the membrane fusion protein (MFP) (TC 8.A.1) family.</text>
</comment>
<evidence type="ECO:0000256" key="1">
    <source>
        <dbReference type="ARBA" id="ARBA00009477"/>
    </source>
</evidence>
<reference evidence="3 4" key="1">
    <citation type="submission" date="2022-01" db="EMBL/GenBank/DDBJ databases">
        <title>Paraglaciecola sp. G1-23.</title>
        <authorList>
            <person name="Jin M.S."/>
            <person name="Han D.M."/>
            <person name="Kim H.M."/>
            <person name="Jeon C.O."/>
        </authorList>
    </citation>
    <scope>NUCLEOTIDE SEQUENCE [LARGE SCALE GENOMIC DNA]</scope>
    <source>
        <strain evidence="3 4">G1-23</strain>
    </source>
</reference>
<comment type="caution">
    <text evidence="3">The sequence shown here is derived from an EMBL/GenBank/DDBJ whole genome shotgun (WGS) entry which is preliminary data.</text>
</comment>
<dbReference type="PANTHER" id="PTHR30469:SF29">
    <property type="entry name" value="BLR2860 PROTEIN"/>
    <property type="match status" value="1"/>
</dbReference>
<dbReference type="InterPro" id="IPR058625">
    <property type="entry name" value="MdtA-like_BSH"/>
</dbReference>
<dbReference type="SUPFAM" id="SSF111369">
    <property type="entry name" value="HlyD-like secretion proteins"/>
    <property type="match status" value="1"/>
</dbReference>
<sequence>MPSLINKLRQQPAWIALIIFTLLCLWVASGMSQAKDTKAPKSSQTKSAPLVKVTVQNVKADQVTREITLYGRTEPDRVATIRAEVKGLVTAIHAQEGQRVSKGQKLISLEKNDYVSRLASAKATLKQREVELKGAESLGQQGYQSQTALAQAKAYLEAAKADVVAMQLAIKRSEITAPFDGIVNKRYVEEGDLLKDGDTIAMLVDLDPLVITANVTESNVKYLQNGQQASGRLVSGDVLSGNIRYISSVSEVGTNTFMIEVAVPNPDFKKAAGMSTELSLPLEQAWAVRITPSVMALDEQGNLGVKTVVNEHVKFTPIDIVKSDSQGVWLSGLGKEADVITLGHGFVRDGDKVQVVRDTSSSAL</sequence>
<dbReference type="NCBIfam" id="TIGR01730">
    <property type="entry name" value="RND_mfp"/>
    <property type="match status" value="1"/>
</dbReference>